<dbReference type="Proteomes" id="UP000178085">
    <property type="component" value="Unassembled WGS sequence"/>
</dbReference>
<feature type="short sequence motif" description="'HIGH' region" evidence="9">
    <location>
        <begin position="31"/>
        <end position="41"/>
    </location>
</feature>
<comment type="caution">
    <text evidence="11">The sequence shown here is derived from an EMBL/GenBank/DDBJ whole genome shotgun (WGS) entry which is preliminary data.</text>
</comment>
<evidence type="ECO:0000256" key="6">
    <source>
        <dbReference type="ARBA" id="ARBA00022840"/>
    </source>
</evidence>
<comment type="catalytic activity">
    <reaction evidence="9">
        <text>tRNA(Cys) + L-cysteine + ATP = L-cysteinyl-tRNA(Cys) + AMP + diphosphate</text>
        <dbReference type="Rhea" id="RHEA:17773"/>
        <dbReference type="Rhea" id="RHEA-COMP:9661"/>
        <dbReference type="Rhea" id="RHEA-COMP:9679"/>
        <dbReference type="ChEBI" id="CHEBI:30616"/>
        <dbReference type="ChEBI" id="CHEBI:33019"/>
        <dbReference type="ChEBI" id="CHEBI:35235"/>
        <dbReference type="ChEBI" id="CHEBI:78442"/>
        <dbReference type="ChEBI" id="CHEBI:78517"/>
        <dbReference type="ChEBI" id="CHEBI:456215"/>
        <dbReference type="EC" id="6.1.1.16"/>
    </reaction>
</comment>
<dbReference type="HAMAP" id="MF_00041">
    <property type="entry name" value="Cys_tRNA_synth"/>
    <property type="match status" value="1"/>
</dbReference>
<feature type="binding site" evidence="9">
    <location>
        <position position="249"/>
    </location>
    <ligand>
        <name>Zn(2+)</name>
        <dbReference type="ChEBI" id="CHEBI:29105"/>
    </ligand>
</feature>
<evidence type="ECO:0000256" key="2">
    <source>
        <dbReference type="ARBA" id="ARBA00022598"/>
    </source>
</evidence>
<keyword evidence="2 9" id="KW-0436">Ligase</keyword>
<feature type="domain" description="tRNA synthetases class I catalytic" evidence="10">
    <location>
        <begin position="16"/>
        <end position="325"/>
    </location>
</feature>
<evidence type="ECO:0000256" key="4">
    <source>
        <dbReference type="ARBA" id="ARBA00022741"/>
    </source>
</evidence>
<dbReference type="InterPro" id="IPR014729">
    <property type="entry name" value="Rossmann-like_a/b/a_fold"/>
</dbReference>
<dbReference type="GO" id="GO:0006423">
    <property type="term" value="P:cysteinyl-tRNA aminoacylation"/>
    <property type="evidence" value="ECO:0007669"/>
    <property type="project" value="UniProtKB-UniRule"/>
</dbReference>
<accession>A0A1F4NPB7</accession>
<feature type="binding site" evidence="9">
    <location>
        <position position="220"/>
    </location>
    <ligand>
        <name>Zn(2+)</name>
        <dbReference type="ChEBI" id="CHEBI:29105"/>
    </ligand>
</feature>
<comment type="cofactor">
    <cofactor evidence="9">
        <name>Zn(2+)</name>
        <dbReference type="ChEBI" id="CHEBI:29105"/>
    </cofactor>
    <text evidence="9">Binds 1 zinc ion per subunit.</text>
</comment>
<dbReference type="SUPFAM" id="SSF52374">
    <property type="entry name" value="Nucleotidylyl transferase"/>
    <property type="match status" value="1"/>
</dbReference>
<proteinExistence type="inferred from homology"/>
<dbReference type="GO" id="GO:0005829">
    <property type="term" value="C:cytosol"/>
    <property type="evidence" value="ECO:0007669"/>
    <property type="project" value="TreeGrafter"/>
</dbReference>
<dbReference type="InterPro" id="IPR009080">
    <property type="entry name" value="tRNAsynth_Ia_anticodon-bd"/>
</dbReference>
<dbReference type="PANTHER" id="PTHR10890:SF3">
    <property type="entry name" value="CYSTEINE--TRNA LIGASE, CYTOPLASMIC"/>
    <property type="match status" value="1"/>
</dbReference>
<dbReference type="InterPro" id="IPR015803">
    <property type="entry name" value="Cys-tRNA-ligase"/>
</dbReference>
<evidence type="ECO:0000313" key="11">
    <source>
        <dbReference type="EMBL" id="OGB73260.1"/>
    </source>
</evidence>
<organism evidence="11 12">
    <name type="scientific">candidate division Kazan bacterium RIFCSPLOWO2_01_FULL_45_19</name>
    <dbReference type="NCBI Taxonomy" id="1798538"/>
    <lineage>
        <taxon>Bacteria</taxon>
        <taxon>Bacteria division Kazan-3B-28</taxon>
    </lineage>
</organism>
<gene>
    <name evidence="9" type="primary">cysS</name>
    <name evidence="11" type="ORF">A3K51_00050</name>
</gene>
<feature type="binding site" evidence="9">
    <location>
        <position position="29"/>
    </location>
    <ligand>
        <name>Zn(2+)</name>
        <dbReference type="ChEBI" id="CHEBI:29105"/>
    </ligand>
</feature>
<keyword evidence="9" id="KW-0963">Cytoplasm</keyword>
<evidence type="ECO:0000256" key="3">
    <source>
        <dbReference type="ARBA" id="ARBA00022723"/>
    </source>
</evidence>
<evidence type="ECO:0000256" key="7">
    <source>
        <dbReference type="ARBA" id="ARBA00022917"/>
    </source>
</evidence>
<dbReference type="Pfam" id="PF01406">
    <property type="entry name" value="tRNA-synt_1e"/>
    <property type="match status" value="1"/>
</dbReference>
<comment type="subcellular location">
    <subcellularLocation>
        <location evidence="9">Cytoplasm</location>
    </subcellularLocation>
</comment>
<dbReference type="SUPFAM" id="SSF47323">
    <property type="entry name" value="Anticodon-binding domain of a subclass of class I aminoacyl-tRNA synthetases"/>
    <property type="match status" value="1"/>
</dbReference>
<dbReference type="Gene3D" id="1.20.120.1910">
    <property type="entry name" value="Cysteine-tRNA ligase, C-terminal anti-codon recognition domain"/>
    <property type="match status" value="1"/>
</dbReference>
<dbReference type="NCBIfam" id="TIGR00435">
    <property type="entry name" value="cysS"/>
    <property type="match status" value="1"/>
</dbReference>
<dbReference type="CDD" id="cd00672">
    <property type="entry name" value="CysRS_core"/>
    <property type="match status" value="1"/>
</dbReference>
<protein>
    <recommendedName>
        <fullName evidence="9">Cysteine--tRNA ligase</fullName>
        <ecNumber evidence="9">6.1.1.16</ecNumber>
    </recommendedName>
    <alternativeName>
        <fullName evidence="9">Cysteinyl-tRNA synthetase</fullName>
        <shortName evidence="9">CysRS</shortName>
    </alternativeName>
</protein>
<comment type="similarity">
    <text evidence="9">Belongs to the class-I aminoacyl-tRNA synthetase family.</text>
</comment>
<evidence type="ECO:0000259" key="10">
    <source>
        <dbReference type="Pfam" id="PF01406"/>
    </source>
</evidence>
<keyword evidence="8 9" id="KW-0030">Aminoacyl-tRNA synthetase</keyword>
<name>A0A1F4NPB7_UNCK3</name>
<evidence type="ECO:0000256" key="9">
    <source>
        <dbReference type="HAMAP-Rule" id="MF_00041"/>
    </source>
</evidence>
<dbReference type="GO" id="GO:0004817">
    <property type="term" value="F:cysteine-tRNA ligase activity"/>
    <property type="evidence" value="ECO:0007669"/>
    <property type="project" value="UniProtKB-UniRule"/>
</dbReference>
<comment type="subunit">
    <text evidence="1 9">Monomer.</text>
</comment>
<reference evidence="11 12" key="1">
    <citation type="journal article" date="2016" name="Nat. Commun.">
        <title>Thousands of microbial genomes shed light on interconnected biogeochemical processes in an aquifer system.</title>
        <authorList>
            <person name="Anantharaman K."/>
            <person name="Brown C.T."/>
            <person name="Hug L.A."/>
            <person name="Sharon I."/>
            <person name="Castelle C.J."/>
            <person name="Probst A.J."/>
            <person name="Thomas B.C."/>
            <person name="Singh A."/>
            <person name="Wilkins M.J."/>
            <person name="Karaoz U."/>
            <person name="Brodie E.L."/>
            <person name="Williams K.H."/>
            <person name="Hubbard S.S."/>
            <person name="Banfield J.F."/>
        </authorList>
    </citation>
    <scope>NUCLEOTIDE SEQUENCE [LARGE SCALE GENOMIC DNA]</scope>
</reference>
<dbReference type="InterPro" id="IPR032678">
    <property type="entry name" value="tRNA-synt_1_cat_dom"/>
</dbReference>
<dbReference type="EMBL" id="METD01000001">
    <property type="protein sequence ID" value="OGB73260.1"/>
    <property type="molecule type" value="Genomic_DNA"/>
</dbReference>
<dbReference type="GO" id="GO:0005524">
    <property type="term" value="F:ATP binding"/>
    <property type="evidence" value="ECO:0007669"/>
    <property type="project" value="UniProtKB-UniRule"/>
</dbReference>
<feature type="binding site" evidence="9">
    <location>
        <position position="280"/>
    </location>
    <ligand>
        <name>ATP</name>
        <dbReference type="ChEBI" id="CHEBI:30616"/>
    </ligand>
</feature>
<keyword evidence="7 9" id="KW-0648">Protein biosynthesis</keyword>
<dbReference type="PRINTS" id="PR00983">
    <property type="entry name" value="TRNASYNTHCYS"/>
</dbReference>
<evidence type="ECO:0000256" key="1">
    <source>
        <dbReference type="ARBA" id="ARBA00011245"/>
    </source>
</evidence>
<keyword evidence="6 9" id="KW-0067">ATP-binding</keyword>
<keyword evidence="5 9" id="KW-0862">Zinc</keyword>
<dbReference type="EC" id="6.1.1.16" evidence="9"/>
<feature type="binding site" evidence="9">
    <location>
        <position position="245"/>
    </location>
    <ligand>
        <name>Zn(2+)</name>
        <dbReference type="ChEBI" id="CHEBI:29105"/>
    </ligand>
</feature>
<keyword evidence="4 9" id="KW-0547">Nucleotide-binding</keyword>
<evidence type="ECO:0000256" key="8">
    <source>
        <dbReference type="ARBA" id="ARBA00023146"/>
    </source>
</evidence>
<keyword evidence="3 9" id="KW-0479">Metal-binding</keyword>
<dbReference type="AlphaFoldDB" id="A0A1F4NPB7"/>
<dbReference type="InterPro" id="IPR024909">
    <property type="entry name" value="Cys-tRNA/MSH_ligase"/>
</dbReference>
<evidence type="ECO:0000256" key="5">
    <source>
        <dbReference type="ARBA" id="ARBA00022833"/>
    </source>
</evidence>
<dbReference type="Gene3D" id="3.40.50.620">
    <property type="entry name" value="HUPs"/>
    <property type="match status" value="1"/>
</dbReference>
<dbReference type="GO" id="GO:0008270">
    <property type="term" value="F:zinc ion binding"/>
    <property type="evidence" value="ECO:0007669"/>
    <property type="project" value="UniProtKB-UniRule"/>
</dbReference>
<comment type="caution">
    <text evidence="9">Lacks conserved residue(s) required for the propagation of feature annotation.</text>
</comment>
<sequence length="483" mass="54773">MSLKLFNTLGRKKQEFKPIKRGQVSMYTCGPTVYRSAHIGNLRAYLSADILRRTLEYNGYKVKQVMNVTDVGHLVSDADTGEDKVERESRKTGKTAKEITKFYAEQFVKDIKALNIEMPVKFAWASKYIKEQIDLIKRLEKKGYTYKTADGIYFDTAKFKGYGKLGTSGLAGKQVSRVAHSKEKKREADFALWKFSGKEKRQQEWKSPWGVGFPGWHIECSAISTKELGQPFDIHTGGIDHVLIHHNDEIAQSEAAYGKPLANFWVHNEFLLMNDKKIAKSAKNFYTLSDIIKLGFEPLVLRYFMISGQYSSKLNFSKAALEGAQNSLNKLQAVFSISASSSPTRSGIQKGKTKMDSRLRGNDKGGVDATYKKRFLSALNDNLNLPKALAVVWELLKSKKSLADKQVTLLDFDKVLGLGLKDYKPEGIPAEVKKLAAEREIARKKKDWSKADQLRRVSKGYWNTRPMRCKFRLKIRGTDYTVS</sequence>
<dbReference type="PANTHER" id="PTHR10890">
    <property type="entry name" value="CYSTEINYL-TRNA SYNTHETASE"/>
    <property type="match status" value="1"/>
</dbReference>
<evidence type="ECO:0000313" key="12">
    <source>
        <dbReference type="Proteomes" id="UP000178085"/>
    </source>
</evidence>